<accession>A0A1R1XXS3</accession>
<gene>
    <name evidence="2" type="ORF">AYI70_g4691</name>
</gene>
<feature type="region of interest" description="Disordered" evidence="1">
    <location>
        <begin position="177"/>
        <end position="197"/>
    </location>
</feature>
<dbReference type="GO" id="GO:0003676">
    <property type="term" value="F:nucleic acid binding"/>
    <property type="evidence" value="ECO:0007669"/>
    <property type="project" value="InterPro"/>
</dbReference>
<comment type="caution">
    <text evidence="2">The sequence shown here is derived from an EMBL/GenBank/DDBJ whole genome shotgun (WGS) entry which is preliminary data.</text>
</comment>
<sequence length="197" mass="22597">MLVEAVTKLSQNHKNKWDLFLDQAVWATRVRHHSITKVSPYFLVYGIDPRLPGDQINPLLSHDFIEKTSLEETSKRLISVSKARKDARSEQLIAANKMSSHYNKNANETKYKIDSWVLIKNETKKKLDPSFLGPFKVINYGPFHTYKLEDTNGMKLKTLVNHNRLVEANARSEGKIKPWTKLPKSKSKENGLIPVGE</sequence>
<organism evidence="2 3">
    <name type="scientific">Smittium culicis</name>
    <dbReference type="NCBI Taxonomy" id="133412"/>
    <lineage>
        <taxon>Eukaryota</taxon>
        <taxon>Fungi</taxon>
        <taxon>Fungi incertae sedis</taxon>
        <taxon>Zoopagomycota</taxon>
        <taxon>Kickxellomycotina</taxon>
        <taxon>Harpellomycetes</taxon>
        <taxon>Harpellales</taxon>
        <taxon>Legeriomycetaceae</taxon>
        <taxon>Smittium</taxon>
    </lineage>
</organism>
<protein>
    <submittedName>
        <fullName evidence="2">Uncharacterized protein</fullName>
    </submittedName>
</protein>
<reference evidence="2 3" key="1">
    <citation type="submission" date="2017-01" db="EMBL/GenBank/DDBJ databases">
        <authorList>
            <person name="Mah S.A."/>
            <person name="Swanson W.J."/>
            <person name="Moy G.W."/>
            <person name="Vacquier V.D."/>
        </authorList>
    </citation>
    <scope>NUCLEOTIDE SEQUENCE [LARGE SCALE GENOMIC DNA]</scope>
    <source>
        <strain evidence="2 3">GSMNP</strain>
    </source>
</reference>
<evidence type="ECO:0000313" key="2">
    <source>
        <dbReference type="EMBL" id="OMJ19487.1"/>
    </source>
</evidence>
<keyword evidence="3" id="KW-1185">Reference proteome</keyword>
<dbReference type="STRING" id="133412.A0A1R1XXS3"/>
<evidence type="ECO:0000256" key="1">
    <source>
        <dbReference type="SAM" id="MobiDB-lite"/>
    </source>
</evidence>
<dbReference type="Gene3D" id="3.30.420.10">
    <property type="entry name" value="Ribonuclease H-like superfamily/Ribonuclease H"/>
    <property type="match status" value="1"/>
</dbReference>
<dbReference type="OrthoDB" id="5582742at2759"/>
<evidence type="ECO:0000313" key="3">
    <source>
        <dbReference type="Proteomes" id="UP000187283"/>
    </source>
</evidence>
<name>A0A1R1XXS3_9FUNG</name>
<dbReference type="Proteomes" id="UP000187283">
    <property type="component" value="Unassembled WGS sequence"/>
</dbReference>
<proteinExistence type="predicted"/>
<dbReference type="EMBL" id="LSSN01001469">
    <property type="protein sequence ID" value="OMJ19487.1"/>
    <property type="molecule type" value="Genomic_DNA"/>
</dbReference>
<dbReference type="InterPro" id="IPR036397">
    <property type="entry name" value="RNaseH_sf"/>
</dbReference>
<dbReference type="AlphaFoldDB" id="A0A1R1XXS3"/>